<organism evidence="5 7">
    <name type="scientific">Serratia marcescens</name>
    <dbReference type="NCBI Taxonomy" id="615"/>
    <lineage>
        <taxon>Bacteria</taxon>
        <taxon>Pseudomonadati</taxon>
        <taxon>Pseudomonadota</taxon>
        <taxon>Gammaproteobacteria</taxon>
        <taxon>Enterobacterales</taxon>
        <taxon>Yersiniaceae</taxon>
        <taxon>Serratia</taxon>
    </lineage>
</organism>
<protein>
    <submittedName>
        <fullName evidence="5">MerR family transcriptional regulator</fullName>
    </submittedName>
</protein>
<dbReference type="Pfam" id="PF00376">
    <property type="entry name" value="MerR"/>
    <property type="match status" value="1"/>
</dbReference>
<dbReference type="GO" id="GO:0003677">
    <property type="term" value="F:DNA binding"/>
    <property type="evidence" value="ECO:0007669"/>
    <property type="project" value="UniProtKB-KW"/>
</dbReference>
<gene>
    <name evidence="5" type="ORF">AN695_0201365</name>
    <name evidence="6" type="ORF">DMW51_00990</name>
</gene>
<evidence type="ECO:0000259" key="4">
    <source>
        <dbReference type="PROSITE" id="PS50937"/>
    </source>
</evidence>
<dbReference type="GO" id="GO:0003700">
    <property type="term" value="F:DNA-binding transcription factor activity"/>
    <property type="evidence" value="ECO:0007669"/>
    <property type="project" value="InterPro"/>
</dbReference>
<feature type="domain" description="HTH merR-type" evidence="4">
    <location>
        <begin position="4"/>
        <end position="72"/>
    </location>
</feature>
<dbReference type="PANTHER" id="PTHR30204">
    <property type="entry name" value="REDOX-CYCLING DRUG-SENSING TRANSCRIPTIONAL ACTIVATOR SOXR"/>
    <property type="match status" value="1"/>
</dbReference>
<dbReference type="SUPFAM" id="SSF46955">
    <property type="entry name" value="Putative DNA-binding domain"/>
    <property type="match status" value="1"/>
</dbReference>
<dbReference type="InterPro" id="IPR000551">
    <property type="entry name" value="MerR-type_HTH_dom"/>
</dbReference>
<reference evidence="6" key="4">
    <citation type="submission" date="2018-06" db="EMBL/GenBank/DDBJ databases">
        <authorList>
            <person name="Martins R.C."/>
            <person name="Perdigao-Neto L.V."/>
            <person name="Costa S.F."/>
            <person name="Levin A.S.S."/>
        </authorList>
    </citation>
    <scope>NUCLEOTIDE SEQUENCE</scope>
    <source>
        <strain evidence="6">1283</strain>
    </source>
</reference>
<dbReference type="EMBL" id="QJQB01000016">
    <property type="protein sequence ID" value="PYA75035.1"/>
    <property type="molecule type" value="Genomic_DNA"/>
</dbReference>
<dbReference type="PROSITE" id="PS00552">
    <property type="entry name" value="HTH_MERR_1"/>
    <property type="match status" value="1"/>
</dbReference>
<reference evidence="6" key="3">
    <citation type="submission" date="2018-06" db="EMBL/GenBank/DDBJ databases">
        <title>Serratia marcescens genome sequencing and assembly.</title>
        <authorList>
            <person name="Martins R.C.R."/>
            <person name="Perdigao-Neto L.V."/>
            <person name="Costa S.F."/>
            <person name="Levin A.S.S."/>
        </authorList>
    </citation>
    <scope>NUCLEOTIDE SEQUENCE</scope>
    <source>
        <strain evidence="6">1283</strain>
    </source>
</reference>
<keyword evidence="3" id="KW-0804">Transcription</keyword>
<dbReference type="CDD" id="cd04781">
    <property type="entry name" value="HTH_MerR-like_sg6"/>
    <property type="match status" value="1"/>
</dbReference>
<keyword evidence="8" id="KW-1185">Reference proteome</keyword>
<accession>A0A0J5D2C5</accession>
<dbReference type="PRINTS" id="PR00040">
    <property type="entry name" value="HTHMERR"/>
</dbReference>
<dbReference type="SMART" id="SM00422">
    <property type="entry name" value="HTH_MERR"/>
    <property type="match status" value="1"/>
</dbReference>
<keyword evidence="1" id="KW-0805">Transcription regulation</keyword>
<evidence type="ECO:0000256" key="2">
    <source>
        <dbReference type="ARBA" id="ARBA00023125"/>
    </source>
</evidence>
<dbReference type="InterPro" id="IPR015358">
    <property type="entry name" value="Tscrpt_reg_MerR_DNA-bd"/>
</dbReference>
<proteinExistence type="predicted"/>
<name>A0A0J5D2C5_SERMA</name>
<sequence>MAKELDIGAVARLSGIAPSALRHYEKKGLIASTGRHGLRRQYAAGVLDQLRLIALARLAGFTLDEMSALFDERGKIALDRGLLAARADELDRHIQRLIQVRDGLHHLVDCPEPEHLQCPQFRKILQQGEF</sequence>
<dbReference type="Proteomes" id="UP000247823">
    <property type="component" value="Unassembled WGS sequence"/>
</dbReference>
<reference evidence="7" key="1">
    <citation type="submission" date="2016-04" db="EMBL/GenBank/DDBJ databases">
        <authorList>
            <person name="Osei Sekyere J."/>
            <person name="Sivertsen A."/>
            <person name="Pedersen A.T."/>
            <person name="Sundsfjord A."/>
        </authorList>
    </citation>
    <scope>NUCLEOTIDE SEQUENCE [LARGE SCALE GENOMIC DNA]</scope>
    <source>
        <strain evidence="7">945174350</strain>
    </source>
</reference>
<keyword evidence="2" id="KW-0238">DNA-binding</keyword>
<evidence type="ECO:0000313" key="5">
    <source>
        <dbReference type="EMBL" id="OCO85164.1"/>
    </source>
</evidence>
<dbReference type="PANTHER" id="PTHR30204:SF97">
    <property type="entry name" value="MERR FAMILY REGULATORY PROTEIN"/>
    <property type="match status" value="1"/>
</dbReference>
<evidence type="ECO:0000313" key="7">
    <source>
        <dbReference type="Proteomes" id="UP000050489"/>
    </source>
</evidence>
<dbReference type="InterPro" id="IPR009061">
    <property type="entry name" value="DNA-bd_dom_put_sf"/>
</dbReference>
<evidence type="ECO:0000256" key="3">
    <source>
        <dbReference type="ARBA" id="ARBA00023163"/>
    </source>
</evidence>
<dbReference type="InterPro" id="IPR047057">
    <property type="entry name" value="MerR_fam"/>
</dbReference>
<evidence type="ECO:0000313" key="8">
    <source>
        <dbReference type="Proteomes" id="UP000247823"/>
    </source>
</evidence>
<dbReference type="AlphaFoldDB" id="A0A0J5D2C5"/>
<dbReference type="Proteomes" id="UP000050489">
    <property type="component" value="Unassembled WGS sequence"/>
</dbReference>
<evidence type="ECO:0000313" key="6">
    <source>
        <dbReference type="EMBL" id="PYA75035.1"/>
    </source>
</evidence>
<evidence type="ECO:0000256" key="1">
    <source>
        <dbReference type="ARBA" id="ARBA00023015"/>
    </source>
</evidence>
<reference evidence="5" key="2">
    <citation type="journal article" date="2017" name="PLoS ONE">
        <title>Genomic and phenotypic characterisation of fluoroquinolone resistance mechanisms in Enterobacteriaceae in Durban, South Africa.</title>
        <authorList>
            <person name="Osei Sekyere J."/>
            <person name="Amoako D.G."/>
        </authorList>
    </citation>
    <scope>NUCLEOTIDE SEQUENCE</scope>
    <source>
        <strain evidence="5">945174350</strain>
    </source>
</reference>
<dbReference type="Gene3D" id="1.10.1660.10">
    <property type="match status" value="1"/>
</dbReference>
<dbReference type="PROSITE" id="PS50937">
    <property type="entry name" value="HTH_MERR_2"/>
    <property type="match status" value="1"/>
</dbReference>
<comment type="caution">
    <text evidence="5">The sequence shown here is derived from an EMBL/GenBank/DDBJ whole genome shotgun (WGS) entry which is preliminary data.</text>
</comment>
<dbReference type="EMBL" id="LJEX02000092">
    <property type="protein sequence ID" value="OCO85164.1"/>
    <property type="molecule type" value="Genomic_DNA"/>
</dbReference>
<dbReference type="Pfam" id="PF09278">
    <property type="entry name" value="MerR-DNA-bind"/>
    <property type="match status" value="1"/>
</dbReference>
<dbReference type="RefSeq" id="WP_048233642.1">
    <property type="nucleotide sequence ID" value="NZ_CADDTT010000003.1"/>
</dbReference>